<dbReference type="STRING" id="1770053.SAMN05216551_102292"/>
<dbReference type="InterPro" id="IPR038522">
    <property type="entry name" value="T4/T6SS_DotU_sf"/>
</dbReference>
<dbReference type="NCBIfam" id="TIGR03349">
    <property type="entry name" value="IV_VI_DotU"/>
    <property type="match status" value="1"/>
</dbReference>
<dbReference type="Gene3D" id="1.25.40.590">
    <property type="entry name" value="Type IV / VI secretion system, DotU"/>
    <property type="match status" value="1"/>
</dbReference>
<feature type="transmembrane region" description="Helical" evidence="2">
    <location>
        <begin position="329"/>
        <end position="349"/>
    </location>
</feature>
<dbReference type="PANTHER" id="PTHR38033">
    <property type="entry name" value="MEMBRANE PROTEIN-RELATED"/>
    <property type="match status" value="1"/>
</dbReference>
<evidence type="ECO:0000256" key="2">
    <source>
        <dbReference type="SAM" id="Phobius"/>
    </source>
</evidence>
<keyword evidence="5" id="KW-1185">Reference proteome</keyword>
<dbReference type="Pfam" id="PF09850">
    <property type="entry name" value="DotU"/>
    <property type="match status" value="1"/>
</dbReference>
<reference evidence="5" key="1">
    <citation type="submission" date="2016-09" db="EMBL/GenBank/DDBJ databases">
        <authorList>
            <person name="Varghese N."/>
            <person name="Submissions S."/>
        </authorList>
    </citation>
    <scope>NUCLEOTIDE SEQUENCE [LARGE SCALE GENOMIC DNA]</scope>
    <source>
        <strain evidence="5">JS23</strain>
    </source>
</reference>
<feature type="region of interest" description="Disordered" evidence="1">
    <location>
        <begin position="23"/>
        <end position="73"/>
    </location>
</feature>
<accession>A0A1H2PKY9</accession>
<dbReference type="Proteomes" id="UP000243719">
    <property type="component" value="Unassembled WGS sequence"/>
</dbReference>
<name>A0A1H2PKY9_9BURK</name>
<proteinExistence type="predicted"/>
<keyword evidence="2" id="KW-1133">Transmembrane helix</keyword>
<evidence type="ECO:0000259" key="3">
    <source>
        <dbReference type="Pfam" id="PF09850"/>
    </source>
</evidence>
<sequence>MQLIDTLIPIVALVQQTIAAPVGGRQPVGDRPSPGGPAQSGLEPAQAVPASRTGGTASAGAAPPPGASAGAGAAAAASPFAPVPVGAVDWPGEPARPLPGGGKDASTPASVQEPGAAPWSAPTAPAFTAASAAPGTSARAAQSATASGSAAMASPARTLADRLDALIDTARYAAAREDISPATFDEGLFAVLAWADEILISSTWPGAAQWPRYLLQRKYFNSTTAGLAFFARLEQLRDDQADVREVYALCLSLGFKGRFAYERSTRALDETRRATLQRVLDDAGVPTASSALLFPQAYASADTRDPDRYRPETAERRLRPRFAITRQTALAIGIPLVVLALLYGTYRLIIAQLIDAILPLIK</sequence>
<gene>
    <name evidence="4" type="ORF">SAMN05216551_102292</name>
</gene>
<feature type="domain" description="Type IV / VI secretion system DotU" evidence="3">
    <location>
        <begin position="153"/>
        <end position="348"/>
    </location>
</feature>
<keyword evidence="2" id="KW-0812">Transmembrane</keyword>
<dbReference type="PANTHER" id="PTHR38033:SF1">
    <property type="entry name" value="DOTU FAMILY TYPE IV_VI SECRETION SYSTEM PROTEIN"/>
    <property type="match status" value="1"/>
</dbReference>
<keyword evidence="2" id="KW-0472">Membrane</keyword>
<feature type="region of interest" description="Disordered" evidence="1">
    <location>
        <begin position="87"/>
        <end position="123"/>
    </location>
</feature>
<feature type="compositionally biased region" description="Low complexity" evidence="1">
    <location>
        <begin position="49"/>
        <end position="73"/>
    </location>
</feature>
<organism evidence="4 5">
    <name type="scientific">Chitinasiproducens palmae</name>
    <dbReference type="NCBI Taxonomy" id="1770053"/>
    <lineage>
        <taxon>Bacteria</taxon>
        <taxon>Pseudomonadati</taxon>
        <taxon>Pseudomonadota</taxon>
        <taxon>Betaproteobacteria</taxon>
        <taxon>Burkholderiales</taxon>
        <taxon>Burkholderiaceae</taxon>
        <taxon>Chitinasiproducens</taxon>
    </lineage>
</organism>
<dbReference type="RefSeq" id="WP_091905311.1">
    <property type="nucleotide sequence ID" value="NZ_FNLO01000002.1"/>
</dbReference>
<evidence type="ECO:0000313" key="5">
    <source>
        <dbReference type="Proteomes" id="UP000243719"/>
    </source>
</evidence>
<dbReference type="EMBL" id="FNLO01000002">
    <property type="protein sequence ID" value="SDV47122.1"/>
    <property type="molecule type" value="Genomic_DNA"/>
</dbReference>
<dbReference type="AlphaFoldDB" id="A0A1H2PKY9"/>
<dbReference type="InterPro" id="IPR017732">
    <property type="entry name" value="T4/T6SS_DotU"/>
</dbReference>
<evidence type="ECO:0000313" key="4">
    <source>
        <dbReference type="EMBL" id="SDV47122.1"/>
    </source>
</evidence>
<evidence type="ECO:0000256" key="1">
    <source>
        <dbReference type="SAM" id="MobiDB-lite"/>
    </source>
</evidence>
<protein>
    <submittedName>
        <fullName evidence="4">Type IV / VI secretion system protein, DotU family</fullName>
    </submittedName>
</protein>